<accession>A0A2I1BTX7</accession>
<dbReference type="SUPFAM" id="SSF56112">
    <property type="entry name" value="Protein kinase-like (PK-like)"/>
    <property type="match status" value="1"/>
</dbReference>
<dbReference type="OMA" id="FGSLDWR"/>
<dbReference type="Pfam" id="PF00069">
    <property type="entry name" value="Pkinase"/>
    <property type="match status" value="1"/>
</dbReference>
<name>A0A2I1BTX7_ASPN1</name>
<dbReference type="VEuPathDB" id="FungiDB:P174DRAFT_464605"/>
<dbReference type="GO" id="GO:0000245">
    <property type="term" value="P:spliceosomal complex assembly"/>
    <property type="evidence" value="ECO:0007669"/>
    <property type="project" value="TreeGrafter"/>
</dbReference>
<dbReference type="RefSeq" id="XP_024677452.1">
    <property type="nucleotide sequence ID" value="XM_024830411.1"/>
</dbReference>
<keyword evidence="11" id="KW-1185">Reference proteome</keyword>
<dbReference type="GO" id="GO:0050684">
    <property type="term" value="P:regulation of mRNA processing"/>
    <property type="evidence" value="ECO:0007669"/>
    <property type="project" value="TreeGrafter"/>
</dbReference>
<evidence type="ECO:0000256" key="2">
    <source>
        <dbReference type="ARBA" id="ARBA00022527"/>
    </source>
</evidence>
<evidence type="ECO:0000256" key="1">
    <source>
        <dbReference type="ARBA" id="ARBA00012513"/>
    </source>
</evidence>
<dbReference type="OrthoDB" id="5979581at2759"/>
<evidence type="ECO:0000256" key="5">
    <source>
        <dbReference type="ARBA" id="ARBA00022777"/>
    </source>
</evidence>
<dbReference type="EC" id="2.7.11.1" evidence="1"/>
<sequence length="432" mass="50148">MTAVQSISHIIKRTLSLRTKPLQFPPAQCAPPIPQHELINEEASPAYNPKYFYPAKPGELLANHYQLLVKIGWGTHSTTWLAKDITRYTPDFAPSEHFITLKIINNRSLDKAYHERNIEEHISRQNPSHRGRAIIQTHLDSFKVTSSKGSHLCLAYKPMREPLWILQKHFINQRLPLPIAKAYLLILLTGLDYLHSECRLDNILMTFKNEDVLPNFLKVQINNLPMQCKTNAMTRQTIYRYHNDFRPLDWRELRKMVPKIINFRLATSLKNNSQGQAGKSEFSLHPIQPDQYRAPEVILGCGWSFSADIWNFRVLAWNIIERTELFHQANDAQGHYNAKAHIAEMIALLGPPPKELLAKSNAMTDFKWPNSIRNKGGKLSRNRREYFEGPFFNEREEEERPVFLSFVKKMLTWLSEDRQTAGELMGHPFLTC</sequence>
<dbReference type="Gene3D" id="1.10.510.10">
    <property type="entry name" value="Transferase(Phosphotransferase) domain 1"/>
    <property type="match status" value="1"/>
</dbReference>
<dbReference type="GeneID" id="36537737"/>
<keyword evidence="2" id="KW-0723">Serine/threonine-protein kinase</keyword>
<proteinExistence type="predicted"/>
<dbReference type="InterPro" id="IPR011009">
    <property type="entry name" value="Kinase-like_dom_sf"/>
</dbReference>
<dbReference type="InterPro" id="IPR051334">
    <property type="entry name" value="SRPK"/>
</dbReference>
<evidence type="ECO:0000256" key="7">
    <source>
        <dbReference type="ARBA" id="ARBA00047899"/>
    </source>
</evidence>
<evidence type="ECO:0000256" key="6">
    <source>
        <dbReference type="ARBA" id="ARBA00022840"/>
    </source>
</evidence>
<dbReference type="PANTHER" id="PTHR47634:SF9">
    <property type="entry name" value="PROTEIN KINASE DOMAIN-CONTAINING PROTEIN-RELATED"/>
    <property type="match status" value="1"/>
</dbReference>
<evidence type="ECO:0000259" key="9">
    <source>
        <dbReference type="PROSITE" id="PS50011"/>
    </source>
</evidence>
<evidence type="ECO:0000313" key="11">
    <source>
        <dbReference type="Proteomes" id="UP000234474"/>
    </source>
</evidence>
<reference evidence="11" key="1">
    <citation type="journal article" date="2018" name="Proc. Natl. Acad. Sci. U.S.A.">
        <title>Linking secondary metabolites to gene clusters through genome sequencing of six diverse Aspergillus species.</title>
        <authorList>
            <person name="Kaerboelling I."/>
            <person name="Vesth T.C."/>
            <person name="Frisvad J.C."/>
            <person name="Nybo J.L."/>
            <person name="Theobald S."/>
            <person name="Kuo A."/>
            <person name="Bowyer P."/>
            <person name="Matsuda Y."/>
            <person name="Mondo S."/>
            <person name="Lyhne E.K."/>
            <person name="Kogle M.E."/>
            <person name="Clum A."/>
            <person name="Lipzen A."/>
            <person name="Salamov A."/>
            <person name="Ngan C.Y."/>
            <person name="Daum C."/>
            <person name="Chiniquy J."/>
            <person name="Barry K."/>
            <person name="LaButti K."/>
            <person name="Haridas S."/>
            <person name="Simmons B.A."/>
            <person name="Magnuson J.K."/>
            <person name="Mortensen U.H."/>
            <person name="Larsen T.O."/>
            <person name="Grigoriev I.V."/>
            <person name="Baker S.E."/>
            <person name="Andersen M.R."/>
        </authorList>
    </citation>
    <scope>NUCLEOTIDE SEQUENCE [LARGE SCALE GENOMIC DNA]</scope>
    <source>
        <strain evidence="11">IBT 16806</strain>
    </source>
</reference>
<evidence type="ECO:0000256" key="4">
    <source>
        <dbReference type="ARBA" id="ARBA00022741"/>
    </source>
</evidence>
<dbReference type="Proteomes" id="UP000234474">
    <property type="component" value="Unassembled WGS sequence"/>
</dbReference>
<keyword evidence="3" id="KW-0808">Transferase</keyword>
<keyword evidence="5 10" id="KW-0418">Kinase</keyword>
<organism evidence="10 11">
    <name type="scientific">Aspergillus novofumigatus (strain IBT 16806)</name>
    <dbReference type="NCBI Taxonomy" id="1392255"/>
    <lineage>
        <taxon>Eukaryota</taxon>
        <taxon>Fungi</taxon>
        <taxon>Dikarya</taxon>
        <taxon>Ascomycota</taxon>
        <taxon>Pezizomycotina</taxon>
        <taxon>Eurotiomycetes</taxon>
        <taxon>Eurotiomycetidae</taxon>
        <taxon>Eurotiales</taxon>
        <taxon>Aspergillaceae</taxon>
        <taxon>Aspergillus</taxon>
        <taxon>Aspergillus subgen. Fumigati</taxon>
    </lineage>
</organism>
<comment type="catalytic activity">
    <reaction evidence="8">
        <text>L-seryl-[protein] + ATP = O-phospho-L-seryl-[protein] + ADP + H(+)</text>
        <dbReference type="Rhea" id="RHEA:17989"/>
        <dbReference type="Rhea" id="RHEA-COMP:9863"/>
        <dbReference type="Rhea" id="RHEA-COMP:11604"/>
        <dbReference type="ChEBI" id="CHEBI:15378"/>
        <dbReference type="ChEBI" id="CHEBI:29999"/>
        <dbReference type="ChEBI" id="CHEBI:30616"/>
        <dbReference type="ChEBI" id="CHEBI:83421"/>
        <dbReference type="ChEBI" id="CHEBI:456216"/>
        <dbReference type="EC" id="2.7.11.1"/>
    </reaction>
</comment>
<dbReference type="GO" id="GO:0005524">
    <property type="term" value="F:ATP binding"/>
    <property type="evidence" value="ECO:0007669"/>
    <property type="project" value="UniProtKB-KW"/>
</dbReference>
<dbReference type="SMART" id="SM00220">
    <property type="entry name" value="S_TKc"/>
    <property type="match status" value="1"/>
</dbReference>
<dbReference type="AlphaFoldDB" id="A0A2I1BTX7"/>
<evidence type="ECO:0000256" key="3">
    <source>
        <dbReference type="ARBA" id="ARBA00022679"/>
    </source>
</evidence>
<gene>
    <name evidence="10" type="ORF">P174DRAFT_464605</name>
</gene>
<dbReference type="PANTHER" id="PTHR47634">
    <property type="entry name" value="PROTEIN KINASE DOMAIN-CONTAINING PROTEIN-RELATED"/>
    <property type="match status" value="1"/>
</dbReference>
<comment type="catalytic activity">
    <reaction evidence="7">
        <text>L-threonyl-[protein] + ATP = O-phospho-L-threonyl-[protein] + ADP + H(+)</text>
        <dbReference type="Rhea" id="RHEA:46608"/>
        <dbReference type="Rhea" id="RHEA-COMP:11060"/>
        <dbReference type="Rhea" id="RHEA-COMP:11605"/>
        <dbReference type="ChEBI" id="CHEBI:15378"/>
        <dbReference type="ChEBI" id="CHEBI:30013"/>
        <dbReference type="ChEBI" id="CHEBI:30616"/>
        <dbReference type="ChEBI" id="CHEBI:61977"/>
        <dbReference type="ChEBI" id="CHEBI:456216"/>
        <dbReference type="EC" id="2.7.11.1"/>
    </reaction>
</comment>
<dbReference type="STRING" id="1392255.A0A2I1BTX7"/>
<keyword evidence="6" id="KW-0067">ATP-binding</keyword>
<dbReference type="GO" id="GO:0004674">
    <property type="term" value="F:protein serine/threonine kinase activity"/>
    <property type="evidence" value="ECO:0007669"/>
    <property type="project" value="UniProtKB-KW"/>
</dbReference>
<feature type="domain" description="Protein kinase" evidence="9">
    <location>
        <begin position="65"/>
        <end position="430"/>
    </location>
</feature>
<keyword evidence="4" id="KW-0547">Nucleotide-binding</keyword>
<dbReference type="PROSITE" id="PS50011">
    <property type="entry name" value="PROTEIN_KINASE_DOM"/>
    <property type="match status" value="1"/>
</dbReference>
<dbReference type="EMBL" id="MSZS01000011">
    <property type="protein sequence ID" value="PKX88857.1"/>
    <property type="molecule type" value="Genomic_DNA"/>
</dbReference>
<comment type="caution">
    <text evidence="10">The sequence shown here is derived from an EMBL/GenBank/DDBJ whole genome shotgun (WGS) entry which is preliminary data.</text>
</comment>
<dbReference type="InterPro" id="IPR000719">
    <property type="entry name" value="Prot_kinase_dom"/>
</dbReference>
<protein>
    <recommendedName>
        <fullName evidence="1">non-specific serine/threonine protein kinase</fullName>
        <ecNumber evidence="1">2.7.11.1</ecNumber>
    </recommendedName>
</protein>
<evidence type="ECO:0000313" key="10">
    <source>
        <dbReference type="EMBL" id="PKX88857.1"/>
    </source>
</evidence>
<dbReference type="Gene3D" id="3.30.200.20">
    <property type="entry name" value="Phosphorylase Kinase, domain 1"/>
    <property type="match status" value="1"/>
</dbReference>
<evidence type="ECO:0000256" key="8">
    <source>
        <dbReference type="ARBA" id="ARBA00048679"/>
    </source>
</evidence>
<dbReference type="FunFam" id="3.30.200.20:FF:000786">
    <property type="entry name" value="Protein kinase domain protein"/>
    <property type="match status" value="1"/>
</dbReference>